<reference evidence="1 2" key="1">
    <citation type="submission" date="2020-07" db="EMBL/GenBank/DDBJ databases">
        <title>Comparative genomics of pyrophilous fungi reveals a link between fire events and developmental genes.</title>
        <authorList>
            <consortium name="DOE Joint Genome Institute"/>
            <person name="Steindorff A.S."/>
            <person name="Carver A."/>
            <person name="Calhoun S."/>
            <person name="Stillman K."/>
            <person name="Liu H."/>
            <person name="Lipzen A."/>
            <person name="Pangilinan J."/>
            <person name="Labutti K."/>
            <person name="Bruns T.D."/>
            <person name="Grigoriev I.V."/>
        </authorList>
    </citation>
    <scope>NUCLEOTIDE SEQUENCE [LARGE SCALE GENOMIC DNA]</scope>
    <source>
        <strain evidence="1 2">CBS 144469</strain>
    </source>
</reference>
<name>A0A8H6HKB8_9AGAR</name>
<evidence type="ECO:0000313" key="2">
    <source>
        <dbReference type="Proteomes" id="UP000521943"/>
    </source>
</evidence>
<accession>A0A8H6HKB8</accession>
<dbReference type="OrthoDB" id="439808at2759"/>
<keyword evidence="2" id="KW-1185">Reference proteome</keyword>
<dbReference type="EMBL" id="JACGCI010000076">
    <property type="protein sequence ID" value="KAF6747955.1"/>
    <property type="molecule type" value="Genomic_DNA"/>
</dbReference>
<proteinExistence type="predicted"/>
<gene>
    <name evidence="1" type="ORF">DFP72DRAFT_1049879</name>
</gene>
<organism evidence="1 2">
    <name type="scientific">Ephemerocybe angulata</name>
    <dbReference type="NCBI Taxonomy" id="980116"/>
    <lineage>
        <taxon>Eukaryota</taxon>
        <taxon>Fungi</taxon>
        <taxon>Dikarya</taxon>
        <taxon>Basidiomycota</taxon>
        <taxon>Agaricomycotina</taxon>
        <taxon>Agaricomycetes</taxon>
        <taxon>Agaricomycetidae</taxon>
        <taxon>Agaricales</taxon>
        <taxon>Agaricineae</taxon>
        <taxon>Psathyrellaceae</taxon>
        <taxon>Ephemerocybe</taxon>
    </lineage>
</organism>
<sequence length="100" mass="11047">MAGEIEKAEMGGRTTPGLLEDRSLHTAVVVMMLVMEMLWRLTLMHQTELFSAAPRPGPDKRFRKEFDKKGRARPTPGAALALAKRETAGIVPSQGKKVVF</sequence>
<dbReference type="AlphaFoldDB" id="A0A8H6HKB8"/>
<evidence type="ECO:0000313" key="1">
    <source>
        <dbReference type="EMBL" id="KAF6747955.1"/>
    </source>
</evidence>
<comment type="caution">
    <text evidence="1">The sequence shown here is derived from an EMBL/GenBank/DDBJ whole genome shotgun (WGS) entry which is preliminary data.</text>
</comment>
<dbReference type="Proteomes" id="UP000521943">
    <property type="component" value="Unassembled WGS sequence"/>
</dbReference>
<protein>
    <submittedName>
        <fullName evidence="1">Uncharacterized protein</fullName>
    </submittedName>
</protein>